<keyword evidence="4" id="KW-1185">Reference proteome</keyword>
<evidence type="ECO:0000256" key="2">
    <source>
        <dbReference type="SAM" id="Phobius"/>
    </source>
</evidence>
<feature type="compositionally biased region" description="Polar residues" evidence="1">
    <location>
        <begin position="145"/>
        <end position="160"/>
    </location>
</feature>
<gene>
    <name evidence="3" type="ORF">ATEIFO6365_0011040300</name>
</gene>
<dbReference type="VEuPathDB" id="FungiDB:ATEG_04103"/>
<feature type="compositionally biased region" description="Polar residues" evidence="1">
    <location>
        <begin position="103"/>
        <end position="112"/>
    </location>
</feature>
<evidence type="ECO:0000313" key="3">
    <source>
        <dbReference type="EMBL" id="GFF20141.1"/>
    </source>
</evidence>
<comment type="caution">
    <text evidence="3">The sequence shown here is derived from an EMBL/GenBank/DDBJ whole genome shotgun (WGS) entry which is preliminary data.</text>
</comment>
<keyword evidence="2" id="KW-0472">Membrane</keyword>
<feature type="region of interest" description="Disordered" evidence="1">
    <location>
        <begin position="1"/>
        <end position="186"/>
    </location>
</feature>
<feature type="compositionally biased region" description="Polar residues" evidence="1">
    <location>
        <begin position="74"/>
        <end position="94"/>
    </location>
</feature>
<accession>A0A5M3Z1D4</accession>
<protein>
    <submittedName>
        <fullName evidence="3">Conserved proline-rich protein</fullName>
    </submittedName>
</protein>
<evidence type="ECO:0000313" key="4">
    <source>
        <dbReference type="Proteomes" id="UP000452235"/>
    </source>
</evidence>
<feature type="compositionally biased region" description="Polar residues" evidence="1">
    <location>
        <begin position="1"/>
        <end position="17"/>
    </location>
</feature>
<dbReference type="AlphaFoldDB" id="A0A5M3Z1D4"/>
<keyword evidence="2" id="KW-0812">Transmembrane</keyword>
<dbReference type="EMBL" id="BLJY01000011">
    <property type="protein sequence ID" value="GFF20141.1"/>
    <property type="molecule type" value="Genomic_DNA"/>
</dbReference>
<sequence>MSQFQLFPTTSPQSKGSKNPFRKEKRPQAASPKPSGSTQGSKRGSPRTEAVLVHVVEETNHVKPPPQAHIPGSASVSSPETPESRTWSSPQGNGSERWDSPVTEVSKSPLSTDSHKAAAHNTHQSSSSPVIPMKSIFPRYDPNIPLSQQKYYPQLPNSPQGRRPRALNLSPQPEIDRTLGPKTVPASVMDFPTDILDQVEVRYSSTEELKDLWEAANGQRPKDLAETYNLRVARTDTSTFTFGDPHAPFYTMQTHLTDELSIKRANPSTPKSSVPIMTLKLEDRRRRDPPNDGLVTQLFSRLAAMLAIDQAEELARRHLLDFAEAAEVEGNALKRAAAQESYKLTWNYTRRLYKLRHPSLSKAHRQQPALVGAAGVPLSPVRSNYAGLLHISVSTPSTDVTSSARQQPPTILVTTPLPANAVETAHAAATPRTSTLPLMDSDEPLAALDLASMTLTISAAAITATIPSLYAIDSLVSAVMAVAIADDTARPFLLNMDLYNPCEHQAPYVVGGGKRFTGKLVATLAEREDAEQGTELASKIKSERAERGERGLSWFRSFGRKKSESARKGKTQKIVVEEFDLEQYGRYGSSSSRDGEKLPGATRGVLRVLFWGLNMVVHVLTLMVKILAWALVTVTRCVTSEKF</sequence>
<feature type="transmembrane region" description="Helical" evidence="2">
    <location>
        <begin position="608"/>
        <end position="632"/>
    </location>
</feature>
<dbReference type="OrthoDB" id="5383338at2759"/>
<evidence type="ECO:0000256" key="1">
    <source>
        <dbReference type="SAM" id="MobiDB-lite"/>
    </source>
</evidence>
<proteinExistence type="predicted"/>
<reference evidence="3 4" key="1">
    <citation type="submission" date="2020-01" db="EMBL/GenBank/DDBJ databases">
        <title>Aspergillus terreus IFO 6365 whole genome shotgun sequence.</title>
        <authorList>
            <person name="Kanamasa S."/>
            <person name="Takahashi H."/>
        </authorList>
    </citation>
    <scope>NUCLEOTIDE SEQUENCE [LARGE SCALE GENOMIC DNA]</scope>
    <source>
        <strain evidence="3 4">IFO 6365</strain>
    </source>
</reference>
<organism evidence="3 4">
    <name type="scientific">Aspergillus terreus</name>
    <dbReference type="NCBI Taxonomy" id="33178"/>
    <lineage>
        <taxon>Eukaryota</taxon>
        <taxon>Fungi</taxon>
        <taxon>Dikarya</taxon>
        <taxon>Ascomycota</taxon>
        <taxon>Pezizomycotina</taxon>
        <taxon>Eurotiomycetes</taxon>
        <taxon>Eurotiomycetidae</taxon>
        <taxon>Eurotiales</taxon>
        <taxon>Aspergillaceae</taxon>
        <taxon>Aspergillus</taxon>
        <taxon>Aspergillus subgen. Circumdati</taxon>
    </lineage>
</organism>
<dbReference type="Proteomes" id="UP000452235">
    <property type="component" value="Unassembled WGS sequence"/>
</dbReference>
<name>A0A5M3Z1D4_ASPTE</name>
<keyword evidence="2" id="KW-1133">Transmembrane helix</keyword>